<sequence>MFLLAVRCSLIACTYAVLISHFVYRYLTIRGSSLVMSYFPGFMIASFCLCAFGSVFWIVVAYIVAVPNLETRKYIQNDFIEIYNADSLTLNFFALMYRDATLEILIKSYFGVVAGTFVSVGSISIFITFGILTGHLGQLAVSIRCGCISLSYGILIIHFIYRYFVLFNTHIIEAMLRPSGLFGLFIFFICHGIAWSTVCEMFLYGDQEVSDYIYEGFRRDYNVDSHDLSMLMALFFDASPEIKRRSWMGILILTGISTYAVSLYIVLGWKIMRKLADNPGVSKTTQKLHRQLFKALAVQTFIPICISFSPCMMAWYGPVLGLDLGMWNNYLGVIALSAFPVLDPLAIIILLPNYRNKLIGVVKRPIKYLNSGTSAGVQGNRYGVVIFVTDGLFFEYPELGQKAMAIRCGFISICQECLAADDEIRKIVSFDFIQEYRVASKNVPMLAVLYWNVRWEIRLRSWFGIILLTIISMYSMSVYFILGYKITMKIKSITFEQTLSATSIRLQRQLFVTLVVQTSIPIIGSFLPTVISWYAPIIGINIGWWNTNVATVALAAFPCIDPMAVILLVPNYRNAMIKRSMPPSDTNILGNQMNVVPRNSNVVFETREINVT</sequence>
<comment type="subunit">
    <text evidence="15">Interacts with odr-4.</text>
</comment>
<keyword evidence="5 19" id="KW-0812">Transmembrane</keyword>
<evidence type="ECO:0000256" key="2">
    <source>
        <dbReference type="ARBA" id="ARBA00022475"/>
    </source>
</evidence>
<evidence type="ECO:0000256" key="9">
    <source>
        <dbReference type="ARBA" id="ARBA00023136"/>
    </source>
</evidence>
<evidence type="ECO:0000256" key="16">
    <source>
        <dbReference type="ARBA" id="ARBA00067967"/>
    </source>
</evidence>
<evidence type="ECO:0000256" key="8">
    <source>
        <dbReference type="ARBA" id="ARBA00023069"/>
    </source>
</evidence>
<dbReference type="PANTHER" id="PTHR45907">
    <property type="entry name" value="SERPENTINE RECEPTOR, CLASS J"/>
    <property type="match status" value="1"/>
</dbReference>
<evidence type="ECO:0000256" key="7">
    <source>
        <dbReference type="ARBA" id="ARBA00022989"/>
    </source>
</evidence>
<feature type="transmembrane region" description="Helical" evidence="19">
    <location>
        <begin position="329"/>
        <end position="351"/>
    </location>
</feature>
<dbReference type="EMBL" id="CP090895">
    <property type="protein sequence ID" value="ULT86882.1"/>
    <property type="molecule type" value="Genomic_DNA"/>
</dbReference>
<proteinExistence type="inferred from homology"/>
<dbReference type="FunFam" id="1.20.1070.10:FF:000128">
    <property type="entry name" value="Seven TM Receptor"/>
    <property type="match status" value="1"/>
</dbReference>
<evidence type="ECO:0000256" key="4">
    <source>
        <dbReference type="ARBA" id="ARBA00022606"/>
    </source>
</evidence>
<feature type="transmembrane region" description="Helical" evidence="19">
    <location>
        <begin position="247"/>
        <end position="271"/>
    </location>
</feature>
<dbReference type="Proteomes" id="UP000827892">
    <property type="component" value="Chromosome V"/>
</dbReference>
<feature type="transmembrane region" description="Helical" evidence="19">
    <location>
        <begin position="292"/>
        <end position="317"/>
    </location>
</feature>
<keyword evidence="8" id="KW-0969">Cilium</keyword>
<dbReference type="GO" id="GO:0006935">
    <property type="term" value="P:chemotaxis"/>
    <property type="evidence" value="ECO:0007669"/>
    <property type="project" value="UniProtKB-KW"/>
</dbReference>
<evidence type="ECO:0000256" key="6">
    <source>
        <dbReference type="ARBA" id="ARBA00022725"/>
    </source>
</evidence>
<feature type="transmembrane region" description="Helical" evidence="19">
    <location>
        <begin position="510"/>
        <end position="535"/>
    </location>
</feature>
<dbReference type="GO" id="GO:0007608">
    <property type="term" value="P:sensory perception of smell"/>
    <property type="evidence" value="ECO:0007669"/>
    <property type="project" value="UniProtKB-KW"/>
</dbReference>
<evidence type="ECO:0000313" key="21">
    <source>
        <dbReference type="Proteomes" id="UP000827892"/>
    </source>
</evidence>
<dbReference type="Pfam" id="PF10319">
    <property type="entry name" value="7TM_GPCR_Srj"/>
    <property type="match status" value="3"/>
</dbReference>
<evidence type="ECO:0000256" key="3">
    <source>
        <dbReference type="ARBA" id="ARBA00022500"/>
    </source>
</evidence>
<evidence type="ECO:0000256" key="1">
    <source>
        <dbReference type="ARBA" id="ARBA00004272"/>
    </source>
</evidence>
<keyword evidence="3" id="KW-0145">Chemotaxis</keyword>
<evidence type="ECO:0000256" key="15">
    <source>
        <dbReference type="ARBA" id="ARBA00064300"/>
    </source>
</evidence>
<reference evidence="20 21" key="1">
    <citation type="submission" date="2022-02" db="EMBL/GenBank/DDBJ databases">
        <title>Chromosome-level reference genomes for two strains of Caenorhabditis briggsae: an improved platform for comparative genomics.</title>
        <authorList>
            <person name="Stevens L."/>
            <person name="Andersen E.C."/>
        </authorList>
    </citation>
    <scope>NUCLEOTIDE SEQUENCE [LARGE SCALE GENOMIC DNA]</scope>
    <source>
        <strain evidence="20">QX1410_ONT</strain>
        <tissue evidence="20">Whole-organism</tissue>
    </source>
</reference>
<protein>
    <recommendedName>
        <fullName evidence="16">Serpentine receptor class r-10</fullName>
    </recommendedName>
    <alternativeName>
        <fullName evidence="17">Odorant response abnormal protein 10</fullName>
    </alternativeName>
    <alternativeName>
        <fullName evidence="18">Olfactory receptor 10</fullName>
    </alternativeName>
</protein>
<evidence type="ECO:0000256" key="14">
    <source>
        <dbReference type="ARBA" id="ARBA00061678"/>
    </source>
</evidence>
<keyword evidence="12" id="KW-0966">Cell projection</keyword>
<dbReference type="PANTHER" id="PTHR45907:SF16">
    <property type="entry name" value="SERPENTINE RECEPTOR, CLASS J"/>
    <property type="match status" value="1"/>
</dbReference>
<evidence type="ECO:0000256" key="13">
    <source>
        <dbReference type="ARBA" id="ARBA00054965"/>
    </source>
</evidence>
<keyword evidence="6" id="KW-0552">Olfaction</keyword>
<dbReference type="GO" id="GO:0060170">
    <property type="term" value="C:ciliary membrane"/>
    <property type="evidence" value="ECO:0007669"/>
    <property type="project" value="UniProtKB-SubCell"/>
</dbReference>
<keyword evidence="4" id="KW-0716">Sensory transduction</keyword>
<organism evidence="20 21">
    <name type="scientific">Caenorhabditis briggsae</name>
    <dbReference type="NCBI Taxonomy" id="6238"/>
    <lineage>
        <taxon>Eukaryota</taxon>
        <taxon>Metazoa</taxon>
        <taxon>Ecdysozoa</taxon>
        <taxon>Nematoda</taxon>
        <taxon>Chromadorea</taxon>
        <taxon>Rhabditida</taxon>
        <taxon>Rhabditina</taxon>
        <taxon>Rhabditomorpha</taxon>
        <taxon>Rhabditoidea</taxon>
        <taxon>Rhabditidae</taxon>
        <taxon>Peloderinae</taxon>
        <taxon>Caenorhabditis</taxon>
    </lineage>
</organism>
<keyword evidence="10" id="KW-0675">Receptor</keyword>
<feature type="transmembrane region" description="Helical" evidence="19">
    <location>
        <begin position="547"/>
        <end position="569"/>
    </location>
</feature>
<comment type="function">
    <text evidence="13">An odorant receptor which affects chemotaxis to the volatile odorant diacetyl. Specifies AWA neuronal cell fate via the odr-7 pathway.</text>
</comment>
<feature type="transmembrane region" description="Helical" evidence="19">
    <location>
        <begin position="139"/>
        <end position="161"/>
    </location>
</feature>
<evidence type="ECO:0000256" key="11">
    <source>
        <dbReference type="ARBA" id="ARBA00023180"/>
    </source>
</evidence>
<comment type="subcellular location">
    <subcellularLocation>
        <location evidence="1">Cell projection</location>
        <location evidence="1">Cilium membrane</location>
        <topology evidence="1">Multi-pass membrane protein</topology>
    </subcellularLocation>
</comment>
<keyword evidence="11" id="KW-0325">Glycoprotein</keyword>
<evidence type="ECO:0000256" key="18">
    <source>
        <dbReference type="ARBA" id="ARBA00082489"/>
    </source>
</evidence>
<keyword evidence="7 19" id="KW-1133">Transmembrane helix</keyword>
<evidence type="ECO:0000313" key="20">
    <source>
        <dbReference type="EMBL" id="ULT86882.1"/>
    </source>
</evidence>
<dbReference type="SUPFAM" id="SSF81321">
    <property type="entry name" value="Family A G protein-coupled receptor-like"/>
    <property type="match status" value="2"/>
</dbReference>
<feature type="transmembrane region" description="Helical" evidence="19">
    <location>
        <begin position="42"/>
        <end position="65"/>
    </location>
</feature>
<accession>A0AAE9A004</accession>
<feature type="transmembrane region" description="Helical" evidence="19">
    <location>
        <begin position="108"/>
        <end position="133"/>
    </location>
</feature>
<evidence type="ECO:0000256" key="17">
    <source>
        <dbReference type="ARBA" id="ARBA00078653"/>
    </source>
</evidence>
<dbReference type="InterPro" id="IPR019423">
    <property type="entry name" value="7TM_GPCR_serpentine_rcpt_Srj"/>
</dbReference>
<gene>
    <name evidence="20" type="ORF">L3Y34_006546</name>
</gene>
<evidence type="ECO:0000256" key="10">
    <source>
        <dbReference type="ARBA" id="ARBA00023170"/>
    </source>
</evidence>
<keyword evidence="9 19" id="KW-0472">Membrane</keyword>
<feature type="transmembrane region" description="Helical" evidence="19">
    <location>
        <begin position="459"/>
        <end position="482"/>
    </location>
</feature>
<evidence type="ECO:0000256" key="5">
    <source>
        <dbReference type="ARBA" id="ARBA00022692"/>
    </source>
</evidence>
<dbReference type="AlphaFoldDB" id="A0AAE9A004"/>
<comment type="similarity">
    <text evidence="14">Belongs to the nematode receptor-like protein str family.</text>
</comment>
<feature type="transmembrane region" description="Helical" evidence="19">
    <location>
        <begin position="181"/>
        <end position="204"/>
    </location>
</feature>
<name>A0AAE9A004_CAEBR</name>
<keyword evidence="2" id="KW-1003">Cell membrane</keyword>
<evidence type="ECO:0000256" key="12">
    <source>
        <dbReference type="ARBA" id="ARBA00023273"/>
    </source>
</evidence>
<evidence type="ECO:0000256" key="19">
    <source>
        <dbReference type="SAM" id="Phobius"/>
    </source>
</evidence>